<feature type="region of interest" description="Disordered" evidence="9">
    <location>
        <begin position="821"/>
        <end position="845"/>
    </location>
</feature>
<dbReference type="InterPro" id="IPR027417">
    <property type="entry name" value="P-loop_NTPase"/>
</dbReference>
<dbReference type="SMART" id="SM00487">
    <property type="entry name" value="DEXDc"/>
    <property type="match status" value="1"/>
</dbReference>
<evidence type="ECO:0000256" key="5">
    <source>
        <dbReference type="ARBA" id="ARBA00022801"/>
    </source>
</evidence>
<evidence type="ECO:0000256" key="8">
    <source>
        <dbReference type="ARBA" id="ARBA00023118"/>
    </source>
</evidence>
<evidence type="ECO:0000313" key="11">
    <source>
        <dbReference type="EMBL" id="GLY70721.1"/>
    </source>
</evidence>
<evidence type="ECO:0000256" key="3">
    <source>
        <dbReference type="ARBA" id="ARBA00022723"/>
    </source>
</evidence>
<keyword evidence="12" id="KW-1185">Reference proteome</keyword>
<dbReference type="Gene3D" id="1.10.3210.30">
    <property type="match status" value="1"/>
</dbReference>
<dbReference type="GO" id="GO:0005524">
    <property type="term" value="F:ATP binding"/>
    <property type="evidence" value="ECO:0007669"/>
    <property type="project" value="UniProtKB-KW"/>
</dbReference>
<evidence type="ECO:0000256" key="4">
    <source>
        <dbReference type="ARBA" id="ARBA00022741"/>
    </source>
</evidence>
<dbReference type="NCBIfam" id="TIGR02621">
    <property type="entry name" value="cas3_GSU0051"/>
    <property type="match status" value="1"/>
</dbReference>
<keyword evidence="8" id="KW-0051">Antiviral defense</keyword>
<comment type="similarity">
    <text evidence="1">In the N-terminal section; belongs to the CRISPR-associated nuclease Cas3-HD family.</text>
</comment>
<evidence type="ECO:0000256" key="7">
    <source>
        <dbReference type="ARBA" id="ARBA00022840"/>
    </source>
</evidence>
<evidence type="ECO:0000256" key="2">
    <source>
        <dbReference type="ARBA" id="ARBA00009046"/>
    </source>
</evidence>
<evidence type="ECO:0000259" key="10">
    <source>
        <dbReference type="PROSITE" id="PS51643"/>
    </source>
</evidence>
<keyword evidence="5" id="KW-0378">Hydrolase</keyword>
<dbReference type="Gene3D" id="3.40.50.300">
    <property type="entry name" value="P-loop containing nucleotide triphosphate hydrolases"/>
    <property type="match status" value="2"/>
</dbReference>
<keyword evidence="4" id="KW-0547">Nucleotide-binding</keyword>
<evidence type="ECO:0000313" key="12">
    <source>
        <dbReference type="Proteomes" id="UP001165136"/>
    </source>
</evidence>
<keyword evidence="3" id="KW-0479">Metal-binding</keyword>
<dbReference type="Pfam" id="PF22590">
    <property type="entry name" value="Cas3-like_C_2"/>
    <property type="match status" value="1"/>
</dbReference>
<dbReference type="InterPro" id="IPR038257">
    <property type="entry name" value="CRISPR-assoc_Cas3_HD_sf"/>
</dbReference>
<keyword evidence="6" id="KW-0347">Helicase</keyword>
<gene>
    <name evidence="11" type="ORF">Atai01_73400</name>
</gene>
<comment type="caution">
    <text evidence="11">The sequence shown here is derived from an EMBL/GenBank/DDBJ whole genome shotgun (WGS) entry which is preliminary data.</text>
</comment>
<dbReference type="InterPro" id="IPR014001">
    <property type="entry name" value="Helicase_ATP-bd"/>
</dbReference>
<dbReference type="InterPro" id="IPR006483">
    <property type="entry name" value="CRISPR-assoc_Cas3_HD"/>
</dbReference>
<dbReference type="InterPro" id="IPR054712">
    <property type="entry name" value="Cas3-like_dom"/>
</dbReference>
<dbReference type="InterPro" id="IPR013444">
    <property type="entry name" value="Helicase_Cas3_CRISPR-ass_Anaes"/>
</dbReference>
<evidence type="ECO:0000256" key="9">
    <source>
        <dbReference type="SAM" id="MobiDB-lite"/>
    </source>
</evidence>
<protein>
    <recommendedName>
        <fullName evidence="10">HD Cas3-type domain-containing protein</fullName>
    </recommendedName>
</protein>
<accession>A0A9W6R7B4</accession>
<dbReference type="RefSeq" id="WP_285489979.1">
    <property type="nucleotide sequence ID" value="NZ_BSTI01000026.1"/>
</dbReference>
<dbReference type="AlphaFoldDB" id="A0A9W6R7B4"/>
<dbReference type="GO" id="GO:0004386">
    <property type="term" value="F:helicase activity"/>
    <property type="evidence" value="ECO:0007669"/>
    <property type="project" value="UniProtKB-KW"/>
</dbReference>
<evidence type="ECO:0000256" key="1">
    <source>
        <dbReference type="ARBA" id="ARBA00006847"/>
    </source>
</evidence>
<proteinExistence type="inferred from homology"/>
<dbReference type="PROSITE" id="PS51643">
    <property type="entry name" value="HD_CAS3"/>
    <property type="match status" value="1"/>
</dbReference>
<dbReference type="GO" id="GO:0016787">
    <property type="term" value="F:hydrolase activity"/>
    <property type="evidence" value="ECO:0007669"/>
    <property type="project" value="UniProtKB-KW"/>
</dbReference>
<keyword evidence="7" id="KW-0067">ATP-binding</keyword>
<dbReference type="EMBL" id="BSTI01000026">
    <property type="protein sequence ID" value="GLY70721.1"/>
    <property type="molecule type" value="Genomic_DNA"/>
</dbReference>
<reference evidence="11" key="1">
    <citation type="submission" date="2023-03" db="EMBL/GenBank/DDBJ databases">
        <title>Amycolatopsis taiwanensis NBRC 103393.</title>
        <authorList>
            <person name="Ichikawa N."/>
            <person name="Sato H."/>
            <person name="Tonouchi N."/>
        </authorList>
    </citation>
    <scope>NUCLEOTIDE SEQUENCE</scope>
    <source>
        <strain evidence="11">NBRC 103393</strain>
    </source>
</reference>
<evidence type="ECO:0000256" key="6">
    <source>
        <dbReference type="ARBA" id="ARBA00022806"/>
    </source>
</evidence>
<sequence>MTLSRGDFDAFFQALHHGQKPFTWQRRLLDAVLDGGWPDAIVAPTGSGKTAAIDVHVFALAAAAATGRPLPPRRLAMIVGRRVLVDDQYRHALSIAARLADPGGSPILAEVADVLWQVQADRGSPAPGDSGFPLLVARLRGGLPPSRRWTDHPTAAAVLCATPEMWGSRLLFRGYGSSPRAWPREAGLLAVDTVALVDEAHLARQLVRTARRVGELAPVAERKWDGPPVLQVVETTATPDDTTDKRLGVEDDDLADSATLEARLRRPKPVTLAPSKEWATTLVPGKSGETRKPRGRVAEELARHTVGLLAASDGRTVGCFVNTVDRAVAVTAALQDRTITGRDVTVVMVCGQVRPIDIELLEQRYPGLLTPQGNPDVDVIVSTQSLEVGVDLDLAGMVTELASGSALAQRAGRVNRLGQRETGPIVVIVPDGTIRPGARSGPYGHDELAAALEWIQGRAHDTRGVAPWALRENPAPAAGPRRTLLQRPELGQVWHWARTSDDLAAEPELDLWLSDDLTPESAVGIAVRRDLPEDVNEAAELITFLPPRSHEVFAVPLRTARDALAGARTRAGEDGRQGALPAVLVRGDDIGPLDWTDTDTGSRPRLRPGDIVVLDATTPLFTGSGSGDHRTPPVLAPDGEVPRYSAEDVLEATADLGRDLRPGEVVHRIDLDQTPSLAQLLAPTEDDPDTDPLDEREIIRDWLDNHGEGKMAHAAAALLRHGGRTVDVIIQRDAEDVPVRAFVIDGRRAVADEYVRQEWTPNPNPVLLDHHQKAVADRVDVIARQVGLPDELTAALREAALHHDDGKADPRFQIRLGARGPQPWAKSQHLDTPEKVRHRRDRSGLPPYWRHEQRSVVDAWPAIPTDLDRDLVARLVGTTHGHGRSWFPHTSNDLLGPHDGPQAREAAEMLFDEGGWDELIERTQLRYGAWVCAYLEALLRAADGQISAEGK</sequence>
<dbReference type="GO" id="GO:0051607">
    <property type="term" value="P:defense response to virus"/>
    <property type="evidence" value="ECO:0007669"/>
    <property type="project" value="UniProtKB-KW"/>
</dbReference>
<comment type="similarity">
    <text evidence="2">In the central section; belongs to the CRISPR-associated helicase Cas3 family.</text>
</comment>
<name>A0A9W6R7B4_9PSEU</name>
<dbReference type="Proteomes" id="UP001165136">
    <property type="component" value="Unassembled WGS sequence"/>
</dbReference>
<organism evidence="11 12">
    <name type="scientific">Amycolatopsis taiwanensis</name>
    <dbReference type="NCBI Taxonomy" id="342230"/>
    <lineage>
        <taxon>Bacteria</taxon>
        <taxon>Bacillati</taxon>
        <taxon>Actinomycetota</taxon>
        <taxon>Actinomycetes</taxon>
        <taxon>Pseudonocardiales</taxon>
        <taxon>Pseudonocardiaceae</taxon>
        <taxon>Amycolatopsis</taxon>
    </lineage>
</organism>
<dbReference type="SUPFAM" id="SSF52540">
    <property type="entry name" value="P-loop containing nucleoside triphosphate hydrolases"/>
    <property type="match status" value="1"/>
</dbReference>
<dbReference type="GO" id="GO:0046872">
    <property type="term" value="F:metal ion binding"/>
    <property type="evidence" value="ECO:0007669"/>
    <property type="project" value="UniProtKB-KW"/>
</dbReference>
<feature type="domain" description="HD Cas3-type" evidence="10">
    <location>
        <begin position="761"/>
        <end position="946"/>
    </location>
</feature>